<dbReference type="CDD" id="cd00732">
    <property type="entry name" value="CheW"/>
    <property type="match status" value="1"/>
</dbReference>
<feature type="domain" description="CheW-like" evidence="1">
    <location>
        <begin position="16"/>
        <end position="156"/>
    </location>
</feature>
<protein>
    <submittedName>
        <fullName evidence="2">Chemotaxis protein CheW</fullName>
    </submittedName>
</protein>
<evidence type="ECO:0000259" key="1">
    <source>
        <dbReference type="PROSITE" id="PS50851"/>
    </source>
</evidence>
<dbReference type="RefSeq" id="WP_265046423.1">
    <property type="nucleotide sequence ID" value="NZ_CP100390.1"/>
</dbReference>
<name>A0ABY6MYL1_9ALTE</name>
<dbReference type="Gene3D" id="2.40.50.180">
    <property type="entry name" value="CheA-289, Domain 4"/>
    <property type="match status" value="1"/>
</dbReference>
<evidence type="ECO:0000313" key="3">
    <source>
        <dbReference type="Proteomes" id="UP001163739"/>
    </source>
</evidence>
<dbReference type="EMBL" id="CP100390">
    <property type="protein sequence ID" value="UZE94931.1"/>
    <property type="molecule type" value="Genomic_DNA"/>
</dbReference>
<dbReference type="PANTHER" id="PTHR22617">
    <property type="entry name" value="CHEMOTAXIS SENSOR HISTIDINE KINASE-RELATED"/>
    <property type="match status" value="1"/>
</dbReference>
<sequence>MASSTAHSGQTAEDPIFQYVTFRLDDETYGINVMQIQEVLRYTEIAPVPGAPDYVLGIINLRGNVVTVIDTRKRFGLTQSDISDHTRIVVLEIDNQVVGVLVDSVAEVVYLKQSEVETAPNVGNEESARFIQGVCNKNGELIILVEFEKMLSEDEWADMSSL</sequence>
<dbReference type="Gene3D" id="2.30.30.40">
    <property type="entry name" value="SH3 Domains"/>
    <property type="match status" value="1"/>
</dbReference>
<dbReference type="InterPro" id="IPR002545">
    <property type="entry name" value="CheW-lke_dom"/>
</dbReference>
<keyword evidence="3" id="KW-1185">Reference proteome</keyword>
<gene>
    <name evidence="2" type="ORF">NKI27_12720</name>
</gene>
<accession>A0ABY6MYL1</accession>
<dbReference type="SUPFAM" id="SSF50341">
    <property type="entry name" value="CheW-like"/>
    <property type="match status" value="1"/>
</dbReference>
<dbReference type="PROSITE" id="PS50851">
    <property type="entry name" value="CHEW"/>
    <property type="match status" value="1"/>
</dbReference>
<dbReference type="InterPro" id="IPR036061">
    <property type="entry name" value="CheW-like_dom_sf"/>
</dbReference>
<organism evidence="2 3">
    <name type="scientific">Alkalimarinus alittae</name>
    <dbReference type="NCBI Taxonomy" id="2961619"/>
    <lineage>
        <taxon>Bacteria</taxon>
        <taxon>Pseudomonadati</taxon>
        <taxon>Pseudomonadota</taxon>
        <taxon>Gammaproteobacteria</taxon>
        <taxon>Alteromonadales</taxon>
        <taxon>Alteromonadaceae</taxon>
        <taxon>Alkalimarinus</taxon>
    </lineage>
</organism>
<evidence type="ECO:0000313" key="2">
    <source>
        <dbReference type="EMBL" id="UZE94931.1"/>
    </source>
</evidence>
<dbReference type="Pfam" id="PF01584">
    <property type="entry name" value="CheW"/>
    <property type="match status" value="1"/>
</dbReference>
<proteinExistence type="predicted"/>
<dbReference type="InterPro" id="IPR039315">
    <property type="entry name" value="CheW"/>
</dbReference>
<dbReference type="Proteomes" id="UP001163739">
    <property type="component" value="Chromosome"/>
</dbReference>
<dbReference type="PANTHER" id="PTHR22617:SF23">
    <property type="entry name" value="CHEMOTAXIS PROTEIN CHEW"/>
    <property type="match status" value="1"/>
</dbReference>
<dbReference type="SMART" id="SM00260">
    <property type="entry name" value="CheW"/>
    <property type="match status" value="1"/>
</dbReference>
<reference evidence="2" key="1">
    <citation type="submission" date="2022-06" db="EMBL/GenBank/DDBJ databases">
        <title>Alkalimarinus sp. nov., isolated from gut of a Alitta virens.</title>
        <authorList>
            <person name="Yang A.I."/>
            <person name="Shin N.-R."/>
        </authorList>
    </citation>
    <scope>NUCLEOTIDE SEQUENCE</scope>
    <source>
        <strain evidence="2">A2M4</strain>
    </source>
</reference>